<reference evidence="1" key="1">
    <citation type="journal article" date="2015" name="Nature">
        <title>Complex archaea that bridge the gap between prokaryotes and eukaryotes.</title>
        <authorList>
            <person name="Spang A."/>
            <person name="Saw J.H."/>
            <person name="Jorgensen S.L."/>
            <person name="Zaremba-Niedzwiedzka K."/>
            <person name="Martijn J."/>
            <person name="Lind A.E."/>
            <person name="van Eijk R."/>
            <person name="Schleper C."/>
            <person name="Guy L."/>
            <person name="Ettema T.J."/>
        </authorList>
    </citation>
    <scope>NUCLEOTIDE SEQUENCE</scope>
</reference>
<dbReference type="InterPro" id="IPR027417">
    <property type="entry name" value="P-loop_NTPase"/>
</dbReference>
<comment type="caution">
    <text evidence="1">The sequence shown here is derived from an EMBL/GenBank/DDBJ whole genome shotgun (WGS) entry which is preliminary data.</text>
</comment>
<organism evidence="1">
    <name type="scientific">marine sediment metagenome</name>
    <dbReference type="NCBI Taxonomy" id="412755"/>
    <lineage>
        <taxon>unclassified sequences</taxon>
        <taxon>metagenomes</taxon>
        <taxon>ecological metagenomes</taxon>
    </lineage>
</organism>
<dbReference type="AlphaFoldDB" id="A0A0F9BVT1"/>
<dbReference type="SUPFAM" id="SSF52540">
    <property type="entry name" value="P-loop containing nucleoside triphosphate hydrolases"/>
    <property type="match status" value="1"/>
</dbReference>
<proteinExistence type="predicted"/>
<dbReference type="EMBL" id="LAZR01049921">
    <property type="protein sequence ID" value="KKK88511.1"/>
    <property type="molecule type" value="Genomic_DNA"/>
</dbReference>
<feature type="non-terminal residue" evidence="1">
    <location>
        <position position="167"/>
    </location>
</feature>
<gene>
    <name evidence="1" type="ORF">LCGC14_2742430</name>
</gene>
<protein>
    <recommendedName>
        <fullName evidence="2">Helicase C-terminal domain-containing protein</fullName>
    </recommendedName>
</protein>
<dbReference type="Gene3D" id="3.40.50.300">
    <property type="entry name" value="P-loop containing nucleotide triphosphate hydrolases"/>
    <property type="match status" value="1"/>
</dbReference>
<evidence type="ECO:0008006" key="2">
    <source>
        <dbReference type="Google" id="ProtNLM"/>
    </source>
</evidence>
<name>A0A0F9BVT1_9ZZZZ</name>
<evidence type="ECO:0000313" key="1">
    <source>
        <dbReference type="EMBL" id="KKK88511.1"/>
    </source>
</evidence>
<sequence>MSQGNREIVLQDFIAGKIDVLIASRPIIQGHDGLQDVCNRMIIAIPPWTDMELQQLIGRIYGRLGSPNSVDVIYPITYFMIDGERKSWDRWKLDLIARKRSIADCAVDGRVPMVIPEAKVQTALAKALKKTLKIRSDIRDEIEESDYVLEDPGVRLRRGNDFLRSQT</sequence>
<accession>A0A0F9BVT1</accession>